<feature type="transmembrane region" description="Helical" evidence="1">
    <location>
        <begin position="44"/>
        <end position="67"/>
    </location>
</feature>
<dbReference type="Pfam" id="PF05569">
    <property type="entry name" value="Peptidase_M56"/>
    <property type="match status" value="1"/>
</dbReference>
<keyword evidence="1" id="KW-0472">Membrane</keyword>
<dbReference type="BioCyc" id="CAULO:CC2754-MONOMER"/>
<dbReference type="EMBL" id="AE005673">
    <property type="protein sequence ID" value="AAK24718.1"/>
    <property type="molecule type" value="Genomic_DNA"/>
</dbReference>
<feature type="transmembrane region" description="Helical" evidence="1">
    <location>
        <begin position="284"/>
        <end position="305"/>
    </location>
</feature>
<keyword evidence="4" id="KW-1185">Reference proteome</keyword>
<accession>Q9A4S6</accession>
<dbReference type="AlphaFoldDB" id="Q9A4S6"/>
<sequence>MALRWPALRFPTSDARDWRLTLEITVVTIEPQKRPGPPATMIELFALALIRAQIAAAAAVLLVLILRPSARRLFGPRRAYGLWLIVPAAAAAAFFPSLADTMNIGAPTRPLGAWAPKLVVLWLAGCAIATAVLVLRERLFRRRVDQGRAGPAVMGALWPRIVLPADFTQRFDARERDLIVLHERTHIQRGDPIANLFIAGAGVLCWCNPMIALAQHFIRIDQELACDATVVALRSDIRTDYARALMKAQMSGSVSPLACGWATHPLILRVSLLSRREPSLHRDIAGFLTMTFLAIMAMVGVWSVAPRGPDYRDLRPGLAPQMDPFTGAITWVQGE</sequence>
<feature type="transmembrane region" description="Helical" evidence="1">
    <location>
        <begin position="119"/>
        <end position="135"/>
    </location>
</feature>
<evidence type="ECO:0000313" key="4">
    <source>
        <dbReference type="Proteomes" id="UP000001816"/>
    </source>
</evidence>
<dbReference type="Proteomes" id="UP000001816">
    <property type="component" value="Chromosome"/>
</dbReference>
<dbReference type="STRING" id="190650.CC_2754"/>
<dbReference type="EnsemblBacteria" id="AAK24718">
    <property type="protein sequence ID" value="AAK24718"/>
    <property type="gene ID" value="CC_2754"/>
</dbReference>
<feature type="transmembrane region" description="Helical" evidence="1">
    <location>
        <begin position="79"/>
        <end position="99"/>
    </location>
</feature>
<dbReference type="PATRIC" id="fig|190650.5.peg.2755"/>
<reference evidence="3 4" key="1">
    <citation type="journal article" date="2001" name="Proc. Natl. Acad. Sci. U.S.A.">
        <title>Complete genome sequence of Caulobacter crescentus.</title>
        <authorList>
            <person name="Nierman W.C."/>
            <person name="Feldblyum T.V."/>
            <person name="Laub M.T."/>
            <person name="Paulsen I.T."/>
            <person name="Nelson K.E."/>
            <person name="Eisen J.A."/>
            <person name="Heidelberg J.F."/>
            <person name="Alley M.R."/>
            <person name="Ohta N."/>
            <person name="Maddock J.R."/>
            <person name="Potocka I."/>
            <person name="Nelson W.C."/>
            <person name="Newton A."/>
            <person name="Stephens C."/>
            <person name="Phadke N.D."/>
            <person name="Ely B."/>
            <person name="DeBoy R.T."/>
            <person name="Dodson R.J."/>
            <person name="Durkin A.S."/>
            <person name="Gwinn M.L."/>
            <person name="Haft D.H."/>
            <person name="Kolonay J.F."/>
            <person name="Smit J."/>
            <person name="Craven M.B."/>
            <person name="Khouri H."/>
            <person name="Shetty J."/>
            <person name="Berry K."/>
            <person name="Utterback T."/>
            <person name="Tran K."/>
            <person name="Wolf A."/>
            <person name="Vamathevan J."/>
            <person name="Ermolaeva M."/>
            <person name="White O."/>
            <person name="Salzberg S.L."/>
            <person name="Venter J.C."/>
            <person name="Shapiro L."/>
            <person name="Fraser C.M."/>
        </authorList>
    </citation>
    <scope>NUCLEOTIDE SEQUENCE [LARGE SCALE GENOMIC DNA]</scope>
    <source>
        <strain evidence="4">ATCC 19089 / CB15</strain>
    </source>
</reference>
<dbReference type="PANTHER" id="PTHR34978">
    <property type="entry name" value="POSSIBLE SENSOR-TRANSDUCER PROTEIN BLAR"/>
    <property type="match status" value="1"/>
</dbReference>
<dbReference type="InterPro" id="IPR008756">
    <property type="entry name" value="Peptidase_M56"/>
</dbReference>
<keyword evidence="1" id="KW-0812">Transmembrane</keyword>
<dbReference type="eggNOG" id="COG4219">
    <property type="taxonomic scope" value="Bacteria"/>
</dbReference>
<name>Q9A4S6_CAUVC</name>
<keyword evidence="1" id="KW-1133">Transmembrane helix</keyword>
<gene>
    <name evidence="3" type="ordered locus">CC_2754</name>
</gene>
<evidence type="ECO:0000313" key="3">
    <source>
        <dbReference type="EMBL" id="AAK24718.1"/>
    </source>
</evidence>
<proteinExistence type="predicted"/>
<evidence type="ECO:0000256" key="1">
    <source>
        <dbReference type="SAM" id="Phobius"/>
    </source>
</evidence>
<organism evidence="3 4">
    <name type="scientific">Caulobacter vibrioides (strain ATCC 19089 / CIP 103742 / CB 15)</name>
    <name type="common">Caulobacter crescentus</name>
    <dbReference type="NCBI Taxonomy" id="190650"/>
    <lineage>
        <taxon>Bacteria</taxon>
        <taxon>Pseudomonadati</taxon>
        <taxon>Pseudomonadota</taxon>
        <taxon>Alphaproteobacteria</taxon>
        <taxon>Caulobacterales</taxon>
        <taxon>Caulobacteraceae</taxon>
        <taxon>Caulobacter</taxon>
    </lineage>
</organism>
<dbReference type="PIR" id="B87590">
    <property type="entry name" value="B87590"/>
</dbReference>
<dbReference type="InterPro" id="IPR052173">
    <property type="entry name" value="Beta-lactam_resp_regulator"/>
</dbReference>
<protein>
    <recommendedName>
        <fullName evidence="2">Peptidase M56 domain-containing protein</fullName>
    </recommendedName>
</protein>
<dbReference type="HOGENOM" id="CLU_939063_0_0_5"/>
<feature type="domain" description="Peptidase M56" evidence="2">
    <location>
        <begin position="48"/>
        <end position="273"/>
    </location>
</feature>
<dbReference type="KEGG" id="ccr:CC_2754"/>
<dbReference type="PANTHER" id="PTHR34978:SF3">
    <property type="entry name" value="SLR0241 PROTEIN"/>
    <property type="match status" value="1"/>
</dbReference>
<evidence type="ECO:0000259" key="2">
    <source>
        <dbReference type="Pfam" id="PF05569"/>
    </source>
</evidence>
<dbReference type="CDD" id="cd07341">
    <property type="entry name" value="M56_BlaR1_MecR1_like"/>
    <property type="match status" value="1"/>
</dbReference>